<dbReference type="AlphaFoldDB" id="A0A2S6C479"/>
<reference evidence="3" key="1">
    <citation type="journal article" date="2017" name="bioRxiv">
        <title>Conservation of a gene cluster reveals novel cercosporin biosynthetic mechanisms and extends production to the genus Colletotrichum.</title>
        <authorList>
            <person name="de Jonge R."/>
            <person name="Ebert M.K."/>
            <person name="Huitt-Roehl C.R."/>
            <person name="Pal P."/>
            <person name="Suttle J.C."/>
            <person name="Spanner R.E."/>
            <person name="Neubauer J.D."/>
            <person name="Jurick W.M.II."/>
            <person name="Stott K.A."/>
            <person name="Secor G.A."/>
            <person name="Thomma B.P.H.J."/>
            <person name="Van de Peer Y."/>
            <person name="Townsend C.A."/>
            <person name="Bolton M.D."/>
        </authorList>
    </citation>
    <scope>NUCLEOTIDE SEQUENCE [LARGE SCALE GENOMIC DNA]</scope>
    <source>
        <strain evidence="3">CBS538.71</strain>
    </source>
</reference>
<feature type="chain" id="PRO_5015406145" description="F-box domain-containing protein" evidence="1">
    <location>
        <begin position="24"/>
        <end position="457"/>
    </location>
</feature>
<sequence length="457" mass="51506">MLTARVFYFFCILLLASTVLKSAQQSTRDSRITIPDLILRDPNCKMEHIEPVDWITLPTELFELVGTFLPTKDLRAVRLINRSANEKILRHYAKVNFSTVSILLCYAPSIREAAKIVAHPIFGTAIRQISLCVDTIILGNTDIDPNSYLEICTVGNYYDGQDDDARMFNSCECIDEIADMNESGEDRQIFERIWQRLKEINKLETVHLTDSQLMIPGSGVEQRTPIAWQEFWGSGALSFPCIEAKKLPTLVTALDTLAEKDLMLDTFSMEPNRWAYLLDGPLTSSHSLDARLFRQLKKLHLRVAPRRSGDSVRFGSATGLGSSISAMRRLKQLTIECPGWCVMHSDRYTQEYLEDAIRGQVDRVSHVVFGNDFALPETVEQLCVKAHWVSLGGMGDLIRTNPRLKTLQVSAGVQEALGDEHSMSSDAVVSELRASTGNVEMEMDIDVPSKHWYEAER</sequence>
<name>A0A2S6C479_9PEZI</name>
<feature type="signal peptide" evidence="1">
    <location>
        <begin position="1"/>
        <end position="23"/>
    </location>
</feature>
<comment type="caution">
    <text evidence="2">The sequence shown here is derived from an EMBL/GenBank/DDBJ whole genome shotgun (WGS) entry which is preliminary data.</text>
</comment>
<protein>
    <recommendedName>
        <fullName evidence="4">F-box domain-containing protein</fullName>
    </recommendedName>
</protein>
<gene>
    <name evidence="2" type="ORF">CBER1_02538</name>
</gene>
<keyword evidence="3" id="KW-1185">Reference proteome</keyword>
<dbReference type="EMBL" id="PNEN01000562">
    <property type="protein sequence ID" value="PPJ54516.1"/>
    <property type="molecule type" value="Genomic_DNA"/>
</dbReference>
<organism evidence="2 3">
    <name type="scientific">Cercospora berteroae</name>
    <dbReference type="NCBI Taxonomy" id="357750"/>
    <lineage>
        <taxon>Eukaryota</taxon>
        <taxon>Fungi</taxon>
        <taxon>Dikarya</taxon>
        <taxon>Ascomycota</taxon>
        <taxon>Pezizomycotina</taxon>
        <taxon>Dothideomycetes</taxon>
        <taxon>Dothideomycetidae</taxon>
        <taxon>Mycosphaerellales</taxon>
        <taxon>Mycosphaerellaceae</taxon>
        <taxon>Cercospora</taxon>
    </lineage>
</organism>
<proteinExistence type="predicted"/>
<evidence type="ECO:0000313" key="3">
    <source>
        <dbReference type="Proteomes" id="UP000237631"/>
    </source>
</evidence>
<evidence type="ECO:0000313" key="2">
    <source>
        <dbReference type="EMBL" id="PPJ54516.1"/>
    </source>
</evidence>
<dbReference type="OrthoDB" id="3633218at2759"/>
<dbReference type="Proteomes" id="UP000237631">
    <property type="component" value="Unassembled WGS sequence"/>
</dbReference>
<evidence type="ECO:0000256" key="1">
    <source>
        <dbReference type="SAM" id="SignalP"/>
    </source>
</evidence>
<accession>A0A2S6C479</accession>
<keyword evidence="1" id="KW-0732">Signal</keyword>
<evidence type="ECO:0008006" key="4">
    <source>
        <dbReference type="Google" id="ProtNLM"/>
    </source>
</evidence>